<keyword evidence="4 7" id="KW-0732">Signal</keyword>
<protein>
    <recommendedName>
        <fullName evidence="8">COBRA C-terminal domain-containing protein</fullName>
    </recommendedName>
</protein>
<dbReference type="InterPro" id="IPR006918">
    <property type="entry name" value="COBRA_pln"/>
</dbReference>
<proteinExistence type="inferred from homology"/>
<dbReference type="GO" id="GO:0005886">
    <property type="term" value="C:plasma membrane"/>
    <property type="evidence" value="ECO:0007669"/>
    <property type="project" value="UniProtKB-SubCell"/>
</dbReference>
<keyword evidence="3" id="KW-0472">Membrane</keyword>
<keyword evidence="5" id="KW-0325">Glycoprotein</keyword>
<keyword evidence="6" id="KW-0449">Lipoprotein</keyword>
<comment type="subcellular location">
    <subcellularLocation>
        <location evidence="1">Cell membrane</location>
        <topology evidence="1">Lipid-anchor</topology>
        <topology evidence="1">GPI-anchor</topology>
    </subcellularLocation>
</comment>
<evidence type="ECO:0000259" key="8">
    <source>
        <dbReference type="Pfam" id="PF25079"/>
    </source>
</evidence>
<evidence type="ECO:0000256" key="4">
    <source>
        <dbReference type="ARBA" id="ARBA00022729"/>
    </source>
</evidence>
<dbReference type="GO" id="GO:0010215">
    <property type="term" value="P:cellulose microfibril organization"/>
    <property type="evidence" value="ECO:0007669"/>
    <property type="project" value="InterPro"/>
</dbReference>
<dbReference type="AlphaFoldDB" id="A0AAF0TK87"/>
<dbReference type="EMBL" id="CP133614">
    <property type="protein sequence ID" value="WMV19058.1"/>
    <property type="molecule type" value="Genomic_DNA"/>
</dbReference>
<dbReference type="Pfam" id="PF04833">
    <property type="entry name" value="COBRA"/>
    <property type="match status" value="1"/>
</dbReference>
<dbReference type="Pfam" id="PF25079">
    <property type="entry name" value="COB_C"/>
    <property type="match status" value="1"/>
</dbReference>
<feature type="signal peptide" evidence="7">
    <location>
        <begin position="1"/>
        <end position="29"/>
    </location>
</feature>
<evidence type="ECO:0000256" key="7">
    <source>
        <dbReference type="SAM" id="SignalP"/>
    </source>
</evidence>
<evidence type="ECO:0000256" key="5">
    <source>
        <dbReference type="ARBA" id="ARBA00023180"/>
    </source>
</evidence>
<evidence type="ECO:0000256" key="2">
    <source>
        <dbReference type="ARBA" id="ARBA00005507"/>
    </source>
</evidence>
<sequence>IMKFFRSPSKLNATSVLLLLFFCYYSTDAFDAFDPNGNITIKWDVISWTPDGYVAVVTINNFQQYRHIQPPGWSLKWTWAKDEVIWSMLGSQTTEQGNCSKFKGDIPHCCKKDPTVIDLLPETPHNQQIANCCKGGVVNSWGQDPSNSISSFQLSVGSAGTTNNTVRIPKNFTLNAPGPGYTCGPAKIVKPTKFFTPDGRRVTQAMMTWNVTCTYSQFMAQNKPTCCVSISSLYNDTIVPCPTCSCGCKNNGTKPGSCVEAEKPHLASIVSDHGKNNFTPLVQCTDHMCPVGIHWHVTLNYKDYWRVKITITNFNYHMNYSQWNLIVQHSNLDNITQVFNINYKSLTPYGDQINDTAMLWGVKSSNDLLVQPGPSGNVQFELLLRKDTSNLTLDKGWAFPRRVYFNGDNCIMPPSEAYPHLSNDVSAMPPPDADPHMPNAASQWKVSLLKLVVTVMFSMTFFFANTYKSYALY</sequence>
<evidence type="ECO:0000256" key="1">
    <source>
        <dbReference type="ARBA" id="ARBA00004609"/>
    </source>
</evidence>
<accession>A0AAF0TK87</accession>
<dbReference type="PANTHER" id="PTHR31673:SF61">
    <property type="entry name" value="PROTEIN COBRA"/>
    <property type="match status" value="1"/>
</dbReference>
<dbReference type="PANTHER" id="PTHR31673">
    <property type="entry name" value="PROTEIN COBRA"/>
    <property type="match status" value="1"/>
</dbReference>
<keyword evidence="10" id="KW-1185">Reference proteome</keyword>
<comment type="similarity">
    <text evidence="2">Belongs to the COBRA family.</text>
</comment>
<dbReference type="Proteomes" id="UP001234989">
    <property type="component" value="Chromosome 3"/>
</dbReference>
<evidence type="ECO:0000256" key="3">
    <source>
        <dbReference type="ARBA" id="ARBA00022622"/>
    </source>
</evidence>
<dbReference type="PIRSF" id="PIRSF038122">
    <property type="entry name" value="COBRA"/>
    <property type="match status" value="1"/>
</dbReference>
<dbReference type="InterPro" id="IPR056900">
    <property type="entry name" value="COB_C"/>
</dbReference>
<gene>
    <name evidence="9" type="ORF">MTR67_012443</name>
</gene>
<evidence type="ECO:0000256" key="6">
    <source>
        <dbReference type="ARBA" id="ARBA00023288"/>
    </source>
</evidence>
<evidence type="ECO:0000313" key="10">
    <source>
        <dbReference type="Proteomes" id="UP001234989"/>
    </source>
</evidence>
<reference evidence="9" key="1">
    <citation type="submission" date="2023-08" db="EMBL/GenBank/DDBJ databases">
        <title>A de novo genome assembly of Solanum verrucosum Schlechtendal, a Mexican diploid species geographically isolated from the other diploid A-genome species in potato relatives.</title>
        <authorList>
            <person name="Hosaka K."/>
        </authorList>
    </citation>
    <scope>NUCLEOTIDE SEQUENCE</scope>
    <source>
        <tissue evidence="9">Young leaves</tissue>
    </source>
</reference>
<dbReference type="GO" id="GO:0098552">
    <property type="term" value="C:side of membrane"/>
    <property type="evidence" value="ECO:0007669"/>
    <property type="project" value="UniProtKB-KW"/>
</dbReference>
<feature type="domain" description="COBRA C-terminal" evidence="8">
    <location>
        <begin position="225"/>
        <end position="419"/>
    </location>
</feature>
<feature type="non-terminal residue" evidence="9">
    <location>
        <position position="1"/>
    </location>
</feature>
<keyword evidence="3" id="KW-0336">GPI-anchor</keyword>
<dbReference type="GO" id="GO:0052324">
    <property type="term" value="P:plant-type cell wall cellulose biosynthetic process"/>
    <property type="evidence" value="ECO:0007669"/>
    <property type="project" value="TreeGrafter"/>
</dbReference>
<name>A0AAF0TK87_SOLVR</name>
<organism evidence="9 10">
    <name type="scientific">Solanum verrucosum</name>
    <dbReference type="NCBI Taxonomy" id="315347"/>
    <lineage>
        <taxon>Eukaryota</taxon>
        <taxon>Viridiplantae</taxon>
        <taxon>Streptophyta</taxon>
        <taxon>Embryophyta</taxon>
        <taxon>Tracheophyta</taxon>
        <taxon>Spermatophyta</taxon>
        <taxon>Magnoliopsida</taxon>
        <taxon>eudicotyledons</taxon>
        <taxon>Gunneridae</taxon>
        <taxon>Pentapetalae</taxon>
        <taxon>asterids</taxon>
        <taxon>lamiids</taxon>
        <taxon>Solanales</taxon>
        <taxon>Solanaceae</taxon>
        <taxon>Solanoideae</taxon>
        <taxon>Solaneae</taxon>
        <taxon>Solanum</taxon>
    </lineage>
</organism>
<feature type="chain" id="PRO_5041940306" description="COBRA C-terminal domain-containing protein" evidence="7">
    <location>
        <begin position="30"/>
        <end position="473"/>
    </location>
</feature>
<evidence type="ECO:0000313" key="9">
    <source>
        <dbReference type="EMBL" id="WMV19058.1"/>
    </source>
</evidence>